<gene>
    <name evidence="3" type="ORF">UBRO_20971</name>
</gene>
<proteinExistence type="predicted"/>
<evidence type="ECO:0000256" key="2">
    <source>
        <dbReference type="SAM" id="SignalP"/>
    </source>
</evidence>
<reference evidence="4" key="1">
    <citation type="submission" date="2016-04" db="EMBL/GenBank/DDBJ databases">
        <authorList>
            <person name="Guldener U."/>
            <person name="Guldener U."/>
        </authorList>
    </citation>
    <scope>NUCLEOTIDE SEQUENCE [LARGE SCALE GENOMIC DNA]</scope>
    <source>
        <strain evidence="4">UB2112</strain>
    </source>
</reference>
<keyword evidence="2" id="KW-0732">Signal</keyword>
<feature type="signal peptide" evidence="2">
    <location>
        <begin position="1"/>
        <end position="24"/>
    </location>
</feature>
<evidence type="ECO:0000313" key="4">
    <source>
        <dbReference type="Proteomes" id="UP000179920"/>
    </source>
</evidence>
<dbReference type="OrthoDB" id="2557714at2759"/>
<feature type="chain" id="PRO_5009664300" evidence="2">
    <location>
        <begin position="25"/>
        <end position="145"/>
    </location>
</feature>
<evidence type="ECO:0000256" key="1">
    <source>
        <dbReference type="SAM" id="MobiDB-lite"/>
    </source>
</evidence>
<dbReference type="Proteomes" id="UP000179920">
    <property type="component" value="Chromosome XXII"/>
</dbReference>
<evidence type="ECO:0000313" key="3">
    <source>
        <dbReference type="EMBL" id="SAM86302.1"/>
    </source>
</evidence>
<feature type="compositionally biased region" description="Basic and acidic residues" evidence="1">
    <location>
        <begin position="131"/>
        <end position="145"/>
    </location>
</feature>
<protein>
    <submittedName>
        <fullName evidence="3">Related to Mig2 protein</fullName>
    </submittedName>
</protein>
<name>A0A1K0GDZ1_9BASI</name>
<dbReference type="AlphaFoldDB" id="A0A1K0GDZ1"/>
<organism evidence="3 4">
    <name type="scientific">Ustilago bromivora</name>
    <dbReference type="NCBI Taxonomy" id="307758"/>
    <lineage>
        <taxon>Eukaryota</taxon>
        <taxon>Fungi</taxon>
        <taxon>Dikarya</taxon>
        <taxon>Basidiomycota</taxon>
        <taxon>Ustilaginomycotina</taxon>
        <taxon>Ustilaginomycetes</taxon>
        <taxon>Ustilaginales</taxon>
        <taxon>Ustilaginaceae</taxon>
        <taxon>Ustilago</taxon>
    </lineage>
</organism>
<dbReference type="EMBL" id="LT558138">
    <property type="protein sequence ID" value="SAM86302.1"/>
    <property type="molecule type" value="Genomic_DNA"/>
</dbReference>
<sequence>MFPKSLLFAFVASSLFLTNVGVEASARNSCLFPFANYDVIFSPANGPNALPVQKFLAEAQKTAKCAPTFSFDVNCVEQGEKEDMDVNDTIWWQHAFCKRCSHAGGTNAVKFQCPKVDAAAGDKGEGAQSREGSKEGSKKADGGLV</sequence>
<feature type="region of interest" description="Disordered" evidence="1">
    <location>
        <begin position="120"/>
        <end position="145"/>
    </location>
</feature>
<accession>A0A1K0GDZ1</accession>